<gene>
    <name evidence="2" type="ORF">CTI12_AA097050</name>
</gene>
<dbReference type="AlphaFoldDB" id="A0A2U1PYD7"/>
<feature type="transmembrane region" description="Helical" evidence="1">
    <location>
        <begin position="77"/>
        <end position="98"/>
    </location>
</feature>
<feature type="transmembrane region" description="Helical" evidence="1">
    <location>
        <begin position="104"/>
        <end position="123"/>
    </location>
</feature>
<organism evidence="2 3">
    <name type="scientific">Artemisia annua</name>
    <name type="common">Sweet wormwood</name>
    <dbReference type="NCBI Taxonomy" id="35608"/>
    <lineage>
        <taxon>Eukaryota</taxon>
        <taxon>Viridiplantae</taxon>
        <taxon>Streptophyta</taxon>
        <taxon>Embryophyta</taxon>
        <taxon>Tracheophyta</taxon>
        <taxon>Spermatophyta</taxon>
        <taxon>Magnoliopsida</taxon>
        <taxon>eudicotyledons</taxon>
        <taxon>Gunneridae</taxon>
        <taxon>Pentapetalae</taxon>
        <taxon>asterids</taxon>
        <taxon>campanulids</taxon>
        <taxon>Asterales</taxon>
        <taxon>Asteraceae</taxon>
        <taxon>Asteroideae</taxon>
        <taxon>Anthemideae</taxon>
        <taxon>Artemisiinae</taxon>
        <taxon>Artemisia</taxon>
    </lineage>
</organism>
<keyword evidence="1" id="KW-0472">Membrane</keyword>
<accession>A0A2U1PYD7</accession>
<reference evidence="2 3" key="1">
    <citation type="journal article" date="2018" name="Mol. Plant">
        <title>The genome of Artemisia annua provides insight into the evolution of Asteraceae family and artemisinin biosynthesis.</title>
        <authorList>
            <person name="Shen Q."/>
            <person name="Zhang L."/>
            <person name="Liao Z."/>
            <person name="Wang S."/>
            <person name="Yan T."/>
            <person name="Shi P."/>
            <person name="Liu M."/>
            <person name="Fu X."/>
            <person name="Pan Q."/>
            <person name="Wang Y."/>
            <person name="Lv Z."/>
            <person name="Lu X."/>
            <person name="Zhang F."/>
            <person name="Jiang W."/>
            <person name="Ma Y."/>
            <person name="Chen M."/>
            <person name="Hao X."/>
            <person name="Li L."/>
            <person name="Tang Y."/>
            <person name="Lv G."/>
            <person name="Zhou Y."/>
            <person name="Sun X."/>
            <person name="Brodelius P.E."/>
            <person name="Rose J.K.C."/>
            <person name="Tang K."/>
        </authorList>
    </citation>
    <scope>NUCLEOTIDE SEQUENCE [LARGE SCALE GENOMIC DNA]</scope>
    <source>
        <strain evidence="3">cv. Huhao1</strain>
        <tissue evidence="2">Leaf</tissue>
    </source>
</reference>
<evidence type="ECO:0000313" key="3">
    <source>
        <dbReference type="Proteomes" id="UP000245207"/>
    </source>
</evidence>
<evidence type="ECO:0000256" key="1">
    <source>
        <dbReference type="SAM" id="Phobius"/>
    </source>
</evidence>
<proteinExistence type="predicted"/>
<dbReference type="EMBL" id="PKPP01000600">
    <property type="protein sequence ID" value="PWA90788.1"/>
    <property type="molecule type" value="Genomic_DNA"/>
</dbReference>
<keyword evidence="3" id="KW-1185">Reference proteome</keyword>
<name>A0A2U1PYD7_ARTAN</name>
<dbReference type="Proteomes" id="UP000245207">
    <property type="component" value="Unassembled WGS sequence"/>
</dbReference>
<protein>
    <submittedName>
        <fullName evidence="2">Uncharacterized protein</fullName>
    </submittedName>
</protein>
<dbReference type="OrthoDB" id="994207at2759"/>
<comment type="caution">
    <text evidence="2">The sequence shown here is derived from an EMBL/GenBank/DDBJ whole genome shotgun (WGS) entry which is preliminary data.</text>
</comment>
<keyword evidence="1" id="KW-1133">Transmembrane helix</keyword>
<evidence type="ECO:0000313" key="2">
    <source>
        <dbReference type="EMBL" id="PWA90788.1"/>
    </source>
</evidence>
<dbReference type="STRING" id="35608.A0A2U1PYD7"/>
<keyword evidence="1" id="KW-0812">Transmembrane</keyword>
<sequence>MCTGKVCEGAYLTARADVDVASSVVLARNVREIEREGGDEIETGKVKDAKQVAALDLISRLNNHRSYSKSNKQKGKFVYVCCFGNRICFAWVTVLNVYDNYVSVLKAINVFQVPLFGIIYGAPGRFSKLLGVRDLLHPRLRLQNFSPIYNVSQEFVTATEKEQDQVLA</sequence>